<dbReference type="RefSeq" id="WP_018021006.1">
    <property type="nucleotide sequence ID" value="NZ_AQUX01000001.1"/>
</dbReference>
<dbReference type="InterPro" id="IPR035956">
    <property type="entry name" value="RimP_N_sf"/>
</dbReference>
<dbReference type="Pfam" id="PF02576">
    <property type="entry name" value="RimP_N"/>
    <property type="match status" value="1"/>
</dbReference>
<dbReference type="HOGENOM" id="CLU_070525_3_0_11"/>
<dbReference type="eggNOG" id="COG0779">
    <property type="taxonomic scope" value="Bacteria"/>
</dbReference>
<feature type="domain" description="Ribosome maturation factor RimP N-terminal" evidence="4">
    <location>
        <begin position="12"/>
        <end position="89"/>
    </location>
</feature>
<comment type="function">
    <text evidence="3">Required for maturation of 30S ribosomal subunits.</text>
</comment>
<dbReference type="EMBL" id="CP006764">
    <property type="protein sequence ID" value="AIT61338.1"/>
    <property type="molecule type" value="Genomic_DNA"/>
</dbReference>
<keyword evidence="1 3" id="KW-0963">Cytoplasm</keyword>
<evidence type="ECO:0000313" key="6">
    <source>
        <dbReference type="Proteomes" id="UP000029914"/>
    </source>
</evidence>
<dbReference type="GO" id="GO:0005829">
    <property type="term" value="C:cytosol"/>
    <property type="evidence" value="ECO:0007669"/>
    <property type="project" value="TreeGrafter"/>
</dbReference>
<dbReference type="SUPFAM" id="SSF75420">
    <property type="entry name" value="YhbC-like, N-terminal domain"/>
    <property type="match status" value="1"/>
</dbReference>
<dbReference type="PANTHER" id="PTHR33867:SF1">
    <property type="entry name" value="RIBOSOME MATURATION FACTOR RIMP"/>
    <property type="match status" value="1"/>
</dbReference>
<dbReference type="InterPro" id="IPR003728">
    <property type="entry name" value="Ribosome_maturation_RimP"/>
</dbReference>
<dbReference type="Gene3D" id="3.30.300.70">
    <property type="entry name" value="RimP-like superfamily, N-terminal"/>
    <property type="match status" value="1"/>
</dbReference>
<dbReference type="PANTHER" id="PTHR33867">
    <property type="entry name" value="RIBOSOME MATURATION FACTOR RIMP"/>
    <property type="match status" value="1"/>
</dbReference>
<organism evidence="5 6">
    <name type="scientific">Corynebacterium doosanense CAU 212 = DSM 45436</name>
    <dbReference type="NCBI Taxonomy" id="558173"/>
    <lineage>
        <taxon>Bacteria</taxon>
        <taxon>Bacillati</taxon>
        <taxon>Actinomycetota</taxon>
        <taxon>Actinomycetes</taxon>
        <taxon>Mycobacteriales</taxon>
        <taxon>Corynebacteriaceae</taxon>
        <taxon>Corynebacterium</taxon>
    </lineage>
</organism>
<dbReference type="NCBIfam" id="NF000930">
    <property type="entry name" value="PRK00092.2-2"/>
    <property type="match status" value="1"/>
</dbReference>
<protein>
    <recommendedName>
        <fullName evidence="3">Ribosome maturation factor RimP</fullName>
    </recommendedName>
</protein>
<evidence type="ECO:0000313" key="5">
    <source>
        <dbReference type="EMBL" id="AIT61338.1"/>
    </source>
</evidence>
<evidence type="ECO:0000259" key="4">
    <source>
        <dbReference type="Pfam" id="PF02576"/>
    </source>
</evidence>
<accession>A0A097IGQ2</accession>
<evidence type="ECO:0000256" key="3">
    <source>
        <dbReference type="HAMAP-Rule" id="MF_01077"/>
    </source>
</evidence>
<proteinExistence type="inferred from homology"/>
<dbReference type="KEGG" id="cdo:CDOO_08740"/>
<reference evidence="5 6" key="1">
    <citation type="submission" date="2013-09" db="EMBL/GenBank/DDBJ databases">
        <title>Complete genome sequence of Corynebacterium doosanense CAU 212(T) (=DSM 45436(T)), isolated from activated sludge.</title>
        <authorList>
            <person name="Schaffert L."/>
            <person name="Albersmeier A."/>
            <person name="Kalinowski J."/>
            <person name="Ruckert C."/>
        </authorList>
    </citation>
    <scope>NUCLEOTIDE SEQUENCE [LARGE SCALE GENOMIC DNA]</scope>
    <source>
        <strain evidence="5 6">CAU 212</strain>
    </source>
</reference>
<keyword evidence="2 3" id="KW-0690">Ribosome biogenesis</keyword>
<dbReference type="OrthoDB" id="9805006at2"/>
<sequence length="177" mass="19105">MAFPTTEQLAELIRPVTESHGLDIENIRAVPAGKKSSVQIALDSDERPSLDDLGVVSQEIGEVFDDAEAAGSVNFGAGYTLEVSTPGVDTPLTAPRHWRRNRGRAVILDGQKWRIGALSPAEDAVILVGAGGEIRELAFSGDESAVVDIEFNNPPQAELDLSDMTYDEATTWREDNK</sequence>
<dbReference type="AlphaFoldDB" id="A0A097IGQ2"/>
<keyword evidence="6" id="KW-1185">Reference proteome</keyword>
<gene>
    <name evidence="3" type="primary">rimP</name>
    <name evidence="5" type="ORF">CDOO_08740</name>
</gene>
<evidence type="ECO:0000256" key="2">
    <source>
        <dbReference type="ARBA" id="ARBA00022517"/>
    </source>
</evidence>
<dbReference type="InterPro" id="IPR028989">
    <property type="entry name" value="RimP_N"/>
</dbReference>
<dbReference type="Proteomes" id="UP000029914">
    <property type="component" value="Chromosome"/>
</dbReference>
<evidence type="ECO:0000256" key="1">
    <source>
        <dbReference type="ARBA" id="ARBA00022490"/>
    </source>
</evidence>
<comment type="subcellular location">
    <subcellularLocation>
        <location evidence="3">Cytoplasm</location>
    </subcellularLocation>
</comment>
<dbReference type="STRING" id="558173.CDOO_08740"/>
<dbReference type="HAMAP" id="MF_01077">
    <property type="entry name" value="RimP"/>
    <property type="match status" value="1"/>
</dbReference>
<dbReference type="GO" id="GO:0000028">
    <property type="term" value="P:ribosomal small subunit assembly"/>
    <property type="evidence" value="ECO:0007669"/>
    <property type="project" value="TreeGrafter"/>
</dbReference>
<dbReference type="GO" id="GO:0006412">
    <property type="term" value="P:translation"/>
    <property type="evidence" value="ECO:0007669"/>
    <property type="project" value="TreeGrafter"/>
</dbReference>
<name>A0A097IGQ2_9CORY</name>
<comment type="similarity">
    <text evidence="3">Belongs to the RimP family.</text>
</comment>